<keyword evidence="5" id="KW-1185">Reference proteome</keyword>
<gene>
    <name evidence="4" type="ORF">SCUCBS95973_008761</name>
</gene>
<evidence type="ECO:0000313" key="5">
    <source>
        <dbReference type="Proteomes" id="UP001642405"/>
    </source>
</evidence>
<dbReference type="InterPro" id="IPR050272">
    <property type="entry name" value="Isochorismatase-like_hydrls"/>
</dbReference>
<protein>
    <recommendedName>
        <fullName evidence="3">Isochorismatase-like domain-containing protein</fullName>
    </recommendedName>
</protein>
<feature type="domain" description="Isochorismatase-like" evidence="3">
    <location>
        <begin position="23"/>
        <end position="193"/>
    </location>
</feature>
<keyword evidence="2" id="KW-0378">Hydrolase</keyword>
<evidence type="ECO:0000256" key="2">
    <source>
        <dbReference type="ARBA" id="ARBA00022801"/>
    </source>
</evidence>
<dbReference type="EMBL" id="CAWUHB010000079">
    <property type="protein sequence ID" value="CAK7233927.1"/>
    <property type="molecule type" value="Genomic_DNA"/>
</dbReference>
<comment type="similarity">
    <text evidence="1">Belongs to the isochorismatase family.</text>
</comment>
<dbReference type="PANTHER" id="PTHR43540">
    <property type="entry name" value="PEROXYUREIDOACRYLATE/UREIDOACRYLATE AMIDOHYDROLASE-RELATED"/>
    <property type="match status" value="1"/>
</dbReference>
<accession>A0ABP0CQR1</accession>
<dbReference type="Gene3D" id="3.40.50.850">
    <property type="entry name" value="Isochorismatase-like"/>
    <property type="match status" value="1"/>
</dbReference>
<dbReference type="InterPro" id="IPR000868">
    <property type="entry name" value="Isochorismatase-like_dom"/>
</dbReference>
<dbReference type="SUPFAM" id="SSF52499">
    <property type="entry name" value="Isochorismatase-like hydrolases"/>
    <property type="match status" value="1"/>
</dbReference>
<dbReference type="InterPro" id="IPR036380">
    <property type="entry name" value="Isochorismatase-like_sf"/>
</dbReference>
<sequence>MAALQNIRSIFGIPPSVPSTTDSVLILIDHQGEYAEGLLKVERGAETRAVIKQLLDKYRASKGSVIHVVHAAPAGSPIFTPGTPLAAILPELAPVDGEAVVTKTFASAFNGTTLEDELAKADKRDKKKLVVVGYMAHNCVSSTVRVASEKGYDVYAVRDAIGDRNLPGVTAEELVRVSLAEIADALATVIESKDIV</sequence>
<comment type="caution">
    <text evidence="4">The sequence shown here is derived from an EMBL/GenBank/DDBJ whole genome shotgun (WGS) entry which is preliminary data.</text>
</comment>
<reference evidence="4 5" key="1">
    <citation type="submission" date="2024-01" db="EMBL/GenBank/DDBJ databases">
        <authorList>
            <person name="Allen C."/>
            <person name="Tagirdzhanova G."/>
        </authorList>
    </citation>
    <scope>NUCLEOTIDE SEQUENCE [LARGE SCALE GENOMIC DNA]</scope>
</reference>
<dbReference type="PANTHER" id="PTHR43540:SF15">
    <property type="entry name" value="BLR5631 PROTEIN"/>
    <property type="match status" value="1"/>
</dbReference>
<evidence type="ECO:0000259" key="3">
    <source>
        <dbReference type="Pfam" id="PF00857"/>
    </source>
</evidence>
<name>A0ABP0CQR1_9PEZI</name>
<organism evidence="4 5">
    <name type="scientific">Sporothrix curviconia</name>
    <dbReference type="NCBI Taxonomy" id="1260050"/>
    <lineage>
        <taxon>Eukaryota</taxon>
        <taxon>Fungi</taxon>
        <taxon>Dikarya</taxon>
        <taxon>Ascomycota</taxon>
        <taxon>Pezizomycotina</taxon>
        <taxon>Sordariomycetes</taxon>
        <taxon>Sordariomycetidae</taxon>
        <taxon>Ophiostomatales</taxon>
        <taxon>Ophiostomataceae</taxon>
        <taxon>Sporothrix</taxon>
    </lineage>
</organism>
<dbReference type="Proteomes" id="UP001642405">
    <property type="component" value="Unassembled WGS sequence"/>
</dbReference>
<dbReference type="Pfam" id="PF00857">
    <property type="entry name" value="Isochorismatase"/>
    <property type="match status" value="1"/>
</dbReference>
<evidence type="ECO:0000313" key="4">
    <source>
        <dbReference type="EMBL" id="CAK7233927.1"/>
    </source>
</evidence>
<evidence type="ECO:0000256" key="1">
    <source>
        <dbReference type="ARBA" id="ARBA00006336"/>
    </source>
</evidence>
<proteinExistence type="inferred from homology"/>